<dbReference type="STRING" id="489703.SAMN04488038_111158"/>
<name>A0A1H9JGI4_9GAMM</name>
<evidence type="ECO:0000313" key="1">
    <source>
        <dbReference type="EMBL" id="SEQ85888.1"/>
    </source>
</evidence>
<dbReference type="AlphaFoldDB" id="A0A1H9JGI4"/>
<reference evidence="2" key="1">
    <citation type="submission" date="2016-10" db="EMBL/GenBank/DDBJ databases">
        <authorList>
            <person name="Varghese N."/>
            <person name="Submissions S."/>
        </authorList>
    </citation>
    <scope>NUCLEOTIDE SEQUENCE [LARGE SCALE GENOMIC DNA]</scope>
    <source>
        <strain evidence="2">DSM 25927</strain>
    </source>
</reference>
<evidence type="ECO:0000313" key="2">
    <source>
        <dbReference type="Proteomes" id="UP000199233"/>
    </source>
</evidence>
<keyword evidence="2" id="KW-1185">Reference proteome</keyword>
<accession>A0A1H9JGI4</accession>
<dbReference type="EMBL" id="FOFS01000011">
    <property type="protein sequence ID" value="SEQ85888.1"/>
    <property type="molecule type" value="Genomic_DNA"/>
</dbReference>
<sequence length="124" mass="13389">MLKTITGPATFSLNATDSSAFVEARSVIKTPTETGYDTVGEPLRLSNFGAQSPMPVALAPGLYRVFVEFTVIENQNGGRYDYRYAVNGTDLFTSHGDVNTSADPHDTRVAQQDFLLVVKPAGQS</sequence>
<protein>
    <submittedName>
        <fullName evidence="1">Uncharacterized protein</fullName>
    </submittedName>
</protein>
<dbReference type="RefSeq" id="WP_143068969.1">
    <property type="nucleotide sequence ID" value="NZ_FOFS01000011.1"/>
</dbReference>
<organism evidence="1 2">
    <name type="scientific">Solimonas aquatica</name>
    <dbReference type="NCBI Taxonomy" id="489703"/>
    <lineage>
        <taxon>Bacteria</taxon>
        <taxon>Pseudomonadati</taxon>
        <taxon>Pseudomonadota</taxon>
        <taxon>Gammaproteobacteria</taxon>
        <taxon>Nevskiales</taxon>
        <taxon>Nevskiaceae</taxon>
        <taxon>Solimonas</taxon>
    </lineage>
</organism>
<gene>
    <name evidence="1" type="ORF">SAMN04488038_111158</name>
</gene>
<dbReference type="Proteomes" id="UP000199233">
    <property type="component" value="Unassembled WGS sequence"/>
</dbReference>
<proteinExistence type="predicted"/>